<evidence type="ECO:0000256" key="4">
    <source>
        <dbReference type="SAM" id="MobiDB-lite"/>
    </source>
</evidence>
<dbReference type="GO" id="GO:0003677">
    <property type="term" value="F:DNA binding"/>
    <property type="evidence" value="ECO:0007669"/>
    <property type="project" value="UniProtKB-KW"/>
</dbReference>
<gene>
    <name evidence="6" type="ORF">LSAC_03698</name>
    <name evidence="7" type="ORF">LSAC_03725</name>
</gene>
<dbReference type="GO" id="GO:0003700">
    <property type="term" value="F:DNA-binding transcription factor activity"/>
    <property type="evidence" value="ECO:0007669"/>
    <property type="project" value="InterPro"/>
</dbReference>
<protein>
    <submittedName>
        <fullName evidence="6">Transcriptional regulator, GntR family</fullName>
    </submittedName>
</protein>
<evidence type="ECO:0000256" key="2">
    <source>
        <dbReference type="ARBA" id="ARBA00023125"/>
    </source>
</evidence>
<dbReference type="PANTHER" id="PTHR38445:SF9">
    <property type="entry name" value="HTH-TYPE TRANSCRIPTIONAL REPRESSOR YTRA"/>
    <property type="match status" value="1"/>
</dbReference>
<dbReference type="CDD" id="cd07377">
    <property type="entry name" value="WHTH_GntR"/>
    <property type="match status" value="1"/>
</dbReference>
<keyword evidence="3" id="KW-0804">Transcription</keyword>
<feature type="domain" description="HTH gntR-type" evidence="5">
    <location>
        <begin position="14"/>
        <end position="82"/>
    </location>
</feature>
<dbReference type="InterPro" id="IPR036390">
    <property type="entry name" value="WH_DNA-bd_sf"/>
</dbReference>
<dbReference type="Gene3D" id="1.10.10.10">
    <property type="entry name" value="Winged helix-like DNA-binding domain superfamily/Winged helix DNA-binding domain"/>
    <property type="match status" value="1"/>
</dbReference>
<dbReference type="EMBL" id="DF967976">
    <property type="protein sequence ID" value="GAP19786.1"/>
    <property type="molecule type" value="Genomic_DNA"/>
</dbReference>
<evidence type="ECO:0000256" key="1">
    <source>
        <dbReference type="ARBA" id="ARBA00023015"/>
    </source>
</evidence>
<proteinExistence type="predicted"/>
<name>A0A0M9U3H2_9CHLR</name>
<evidence type="ECO:0000313" key="7">
    <source>
        <dbReference type="EMBL" id="GAP19811.1"/>
    </source>
</evidence>
<dbReference type="AlphaFoldDB" id="A0A0M9U3H2"/>
<dbReference type="Pfam" id="PF00392">
    <property type="entry name" value="GntR"/>
    <property type="match status" value="1"/>
</dbReference>
<evidence type="ECO:0000256" key="3">
    <source>
        <dbReference type="ARBA" id="ARBA00023163"/>
    </source>
</evidence>
<dbReference type="SUPFAM" id="SSF46785">
    <property type="entry name" value="Winged helix' DNA-binding domain"/>
    <property type="match status" value="1"/>
</dbReference>
<organism evidence="6">
    <name type="scientific">Levilinea saccharolytica</name>
    <dbReference type="NCBI Taxonomy" id="229921"/>
    <lineage>
        <taxon>Bacteria</taxon>
        <taxon>Bacillati</taxon>
        <taxon>Chloroflexota</taxon>
        <taxon>Anaerolineae</taxon>
        <taxon>Anaerolineales</taxon>
        <taxon>Anaerolineaceae</taxon>
        <taxon>Levilinea</taxon>
    </lineage>
</organism>
<dbReference type="OrthoDB" id="163333at2"/>
<sequence>MPDLHIQLDFGSDVPIYNQIVAQVQELVLMGALHPGDQLPTVRQLAAELRVNFNTVARAYRILDESRLISTQQGRGTYILGTPDPHKSEAARRRTLEELARRYRDSALGLGFSTSEALAALQALLSTAAEEPSPAERPNTAAENGPQEKV</sequence>
<dbReference type="PANTHER" id="PTHR38445">
    <property type="entry name" value="HTH-TYPE TRANSCRIPTIONAL REPRESSOR YTRA"/>
    <property type="match status" value="1"/>
</dbReference>
<dbReference type="EMBL" id="DF967976">
    <property type="protein sequence ID" value="GAP19811.1"/>
    <property type="molecule type" value="Genomic_DNA"/>
</dbReference>
<dbReference type="InterPro" id="IPR000524">
    <property type="entry name" value="Tscrpt_reg_HTH_GntR"/>
</dbReference>
<dbReference type="SMART" id="SM00345">
    <property type="entry name" value="HTH_GNTR"/>
    <property type="match status" value="1"/>
</dbReference>
<dbReference type="RefSeq" id="WP_062420031.1">
    <property type="nucleotide sequence ID" value="NZ_BBXZ01000195.1"/>
</dbReference>
<dbReference type="InterPro" id="IPR036388">
    <property type="entry name" value="WH-like_DNA-bd_sf"/>
</dbReference>
<accession>A0A0M9U3H2</accession>
<keyword evidence="1" id="KW-0805">Transcription regulation</keyword>
<feature type="region of interest" description="Disordered" evidence="4">
    <location>
        <begin position="128"/>
        <end position="150"/>
    </location>
</feature>
<evidence type="ECO:0000313" key="6">
    <source>
        <dbReference type="EMBL" id="GAP19786.1"/>
    </source>
</evidence>
<evidence type="ECO:0000259" key="5">
    <source>
        <dbReference type="PROSITE" id="PS50949"/>
    </source>
</evidence>
<dbReference type="PROSITE" id="PS50949">
    <property type="entry name" value="HTH_GNTR"/>
    <property type="match status" value="1"/>
</dbReference>
<keyword evidence="2" id="KW-0238">DNA-binding</keyword>
<reference evidence="6" key="1">
    <citation type="journal article" date="2015" name="Genome Announc.">
        <title>Draft Genome Sequences of Anaerolinea thermolimosa IMO-1, Bellilinea caldifistulae GOMI-1, Leptolinea tardivitalis YMTK-2, Levilinea saccharolytica KIBI-1, Longilinea arvoryzae KOME-1, Previously Described as Members of the Class Anaerolineae (Chloroflexi).</title>
        <authorList>
            <person name="Matsuura N."/>
            <person name="Tourlousse M.D."/>
            <person name="Ohashi A."/>
            <person name="Hugenholtz P."/>
            <person name="Sekiguchi Y."/>
        </authorList>
    </citation>
    <scope>NUCLEOTIDE SEQUENCE</scope>
    <source>
        <strain evidence="6">KIBI-1</strain>
    </source>
</reference>